<dbReference type="PANTHER" id="PTHR34322:SF2">
    <property type="entry name" value="TRANSPOSASE IS200-LIKE DOMAIN-CONTAINING PROTEIN"/>
    <property type="match status" value="1"/>
</dbReference>
<dbReference type="EMBL" id="CP000083">
    <property type="protein sequence ID" value="AAZ26444.1"/>
    <property type="molecule type" value="Genomic_DNA"/>
</dbReference>
<dbReference type="InterPro" id="IPR002686">
    <property type="entry name" value="Transposase_17"/>
</dbReference>
<name>Q47VS8_COLP3</name>
<dbReference type="Pfam" id="PF01797">
    <property type="entry name" value="Y1_Tnp"/>
    <property type="match status" value="1"/>
</dbReference>
<accession>Q47VS8</accession>
<dbReference type="KEGG" id="cps:CPS_4446"/>
<sequence length="236" mass="27750">MARSPRLNLKDIPQHVIQRGNNRQSCFFENQNYQVYLDKLLEYSQKHQVEIHAFILMTNHVHLLVTPRIENGVSLMMQSLGRYYVRYINQTYHRTGTLWEGRYKSSLVDSDSYFLIVTRYIEFNPVRAEMVVRPELYPWSSYHQHALGKTISLLTEHDCYLKLGDSASKRQQSYLKFCKRYLSDDEASFIRASVNKAWILGDDRFKQQIERQLGVSVSPKARGGDRKSIKYQQSKG</sequence>
<dbReference type="Gene3D" id="3.30.70.1290">
    <property type="entry name" value="Transposase IS200-like"/>
    <property type="match status" value="1"/>
</dbReference>
<dbReference type="HOGENOM" id="CLU_068226_1_2_6"/>
<organism evidence="2 3">
    <name type="scientific">Colwellia psychrerythraea (strain 34H / ATCC BAA-681)</name>
    <name type="common">Vibrio psychroerythus</name>
    <dbReference type="NCBI Taxonomy" id="167879"/>
    <lineage>
        <taxon>Bacteria</taxon>
        <taxon>Pseudomonadati</taxon>
        <taxon>Pseudomonadota</taxon>
        <taxon>Gammaproteobacteria</taxon>
        <taxon>Alteromonadales</taxon>
        <taxon>Colwelliaceae</taxon>
        <taxon>Colwellia</taxon>
    </lineage>
</organism>
<dbReference type="PANTHER" id="PTHR34322">
    <property type="entry name" value="TRANSPOSASE, Y1_TNP DOMAIN-CONTAINING"/>
    <property type="match status" value="1"/>
</dbReference>
<dbReference type="InterPro" id="IPR036515">
    <property type="entry name" value="Transposase_17_sf"/>
</dbReference>
<dbReference type="AlphaFoldDB" id="Q47VS8"/>
<reference evidence="2" key="1">
    <citation type="journal article" date="2005" name="Proc. Natl. Acad. Sci. U.S.A.">
        <title>The psychrophilic lifestyle as revealed by the genome sequence of Colwellia psychrerythraea 34H through genomic and proteomic analyses.</title>
        <authorList>
            <person name="Methe B.A."/>
            <person name="Nelson K.E."/>
            <person name="Deming J.W."/>
            <person name="Momen B."/>
            <person name="Melamud E."/>
            <person name="Zhang X."/>
            <person name="Moult J."/>
            <person name="Madupu R."/>
            <person name="Nelson W.C."/>
            <person name="Dodson R.J."/>
            <person name="Brinkac L.M."/>
            <person name="Daugherty S.C."/>
            <person name="Durkin A.S."/>
            <person name="DeBoy R.T."/>
            <person name="Kolonay J.F."/>
            <person name="Sullivan S.A."/>
            <person name="Zhou L."/>
            <person name="Davidsen T.M."/>
            <person name="Wu M."/>
            <person name="Huston A.L."/>
            <person name="Lewis M."/>
            <person name="Weaver B."/>
            <person name="Weidman J.F."/>
            <person name="Khouri H."/>
            <person name="Utterback T.R."/>
            <person name="Feldblyum T.V."/>
            <person name="Fraser C.M."/>
        </authorList>
    </citation>
    <scope>NUCLEOTIDE SEQUENCE [LARGE SCALE GENOMIC DNA]</scope>
    <source>
        <strain evidence="2">34H</strain>
    </source>
</reference>
<feature type="domain" description="Transposase IS200-like" evidence="1">
    <location>
        <begin position="9"/>
        <end position="124"/>
    </location>
</feature>
<dbReference type="RefSeq" id="WP_011045175.1">
    <property type="nucleotide sequence ID" value="NC_003910.7"/>
</dbReference>
<dbReference type="GO" id="GO:0003677">
    <property type="term" value="F:DNA binding"/>
    <property type="evidence" value="ECO:0007669"/>
    <property type="project" value="InterPro"/>
</dbReference>
<protein>
    <recommendedName>
        <fullName evidence="1">Transposase IS200-like domain-containing protein</fullName>
    </recommendedName>
</protein>
<dbReference type="Proteomes" id="UP000000547">
    <property type="component" value="Chromosome"/>
</dbReference>
<dbReference type="SMART" id="SM01321">
    <property type="entry name" value="Y1_Tnp"/>
    <property type="match status" value="1"/>
</dbReference>
<dbReference type="GO" id="GO:0006313">
    <property type="term" value="P:DNA transposition"/>
    <property type="evidence" value="ECO:0007669"/>
    <property type="project" value="InterPro"/>
</dbReference>
<evidence type="ECO:0000259" key="1">
    <source>
        <dbReference type="SMART" id="SM01321"/>
    </source>
</evidence>
<dbReference type="GO" id="GO:0004803">
    <property type="term" value="F:transposase activity"/>
    <property type="evidence" value="ECO:0007669"/>
    <property type="project" value="InterPro"/>
</dbReference>
<evidence type="ECO:0000313" key="2">
    <source>
        <dbReference type="EMBL" id="AAZ26444.1"/>
    </source>
</evidence>
<gene>
    <name evidence="2" type="ordered locus">CPS_4446</name>
</gene>
<evidence type="ECO:0000313" key="3">
    <source>
        <dbReference type="Proteomes" id="UP000000547"/>
    </source>
</evidence>
<proteinExistence type="predicted"/>
<dbReference type="SUPFAM" id="SSF143422">
    <property type="entry name" value="Transposase IS200-like"/>
    <property type="match status" value="1"/>
</dbReference>